<sequence>MAHMVALALNTSFTYTTVPGFFLQDNLTATGIPAIPPSFGLIDTAPDRWDKFFGQIEKLNKAADKYTSYKVFFLSRHGQGFHNLAESKYGTAAWDDYWSKLNGDGDIVWGPDPELTDLGVTQAAAAHDAWKTEIKAGIPLPGRYYVSPLTRALKTLEITIQGLTPPAKLVRPVVLEDLRETYGVHTCDKRRSKTYIQGRFPGFAIERGFAEEDPLWDADEREEDAHIAGRAKAVLDLVFKEDAKENCEYSSPFLQHYLGGDANIDDVV</sequence>
<reference evidence="1" key="2">
    <citation type="submission" date="2021-10" db="EMBL/GenBank/DDBJ databases">
        <title>Phylogenomics reveals ancestral predisposition of the termite-cultivated fungus Termitomyces towards a domesticated lifestyle.</title>
        <authorList>
            <person name="Auxier B."/>
            <person name="Grum-Grzhimaylo A."/>
            <person name="Cardenas M.E."/>
            <person name="Lodge J.D."/>
            <person name="Laessoe T."/>
            <person name="Pedersen O."/>
            <person name="Smith M.E."/>
            <person name="Kuyper T.W."/>
            <person name="Franco-Molano E.A."/>
            <person name="Baroni T.J."/>
            <person name="Aanen D.K."/>
        </authorList>
    </citation>
    <scope>NUCLEOTIDE SEQUENCE</scope>
    <source>
        <strain evidence="1">D49</strain>
    </source>
</reference>
<keyword evidence="2" id="KW-1185">Reference proteome</keyword>
<dbReference type="PANTHER" id="PTHR48100:SF1">
    <property type="entry name" value="HISTIDINE PHOSPHATASE FAMILY PROTEIN-RELATED"/>
    <property type="match status" value="1"/>
</dbReference>
<dbReference type="EMBL" id="JABCKI010005782">
    <property type="protein sequence ID" value="KAG5638095.1"/>
    <property type="molecule type" value="Genomic_DNA"/>
</dbReference>
<evidence type="ECO:0000313" key="2">
    <source>
        <dbReference type="Proteomes" id="UP000717328"/>
    </source>
</evidence>
<dbReference type="Gene3D" id="3.40.50.1240">
    <property type="entry name" value="Phosphoglycerate mutase-like"/>
    <property type="match status" value="1"/>
</dbReference>
<dbReference type="GO" id="GO:0005737">
    <property type="term" value="C:cytoplasm"/>
    <property type="evidence" value="ECO:0007669"/>
    <property type="project" value="TreeGrafter"/>
</dbReference>
<name>A0A9P7FZI0_9AGAR</name>
<dbReference type="InterPro" id="IPR029033">
    <property type="entry name" value="His_PPase_superfam"/>
</dbReference>
<proteinExistence type="predicted"/>
<comment type="caution">
    <text evidence="1">The sequence shown here is derived from an EMBL/GenBank/DDBJ whole genome shotgun (WGS) entry which is preliminary data.</text>
</comment>
<accession>A0A9P7FZI0</accession>
<dbReference type="OrthoDB" id="496981at2759"/>
<dbReference type="Pfam" id="PF00300">
    <property type="entry name" value="His_Phos_1"/>
    <property type="match status" value="1"/>
</dbReference>
<dbReference type="GO" id="GO:0016791">
    <property type="term" value="F:phosphatase activity"/>
    <property type="evidence" value="ECO:0007669"/>
    <property type="project" value="TreeGrafter"/>
</dbReference>
<dbReference type="CDD" id="cd07067">
    <property type="entry name" value="HP_PGM_like"/>
    <property type="match status" value="1"/>
</dbReference>
<evidence type="ECO:0008006" key="3">
    <source>
        <dbReference type="Google" id="ProtNLM"/>
    </source>
</evidence>
<dbReference type="PANTHER" id="PTHR48100">
    <property type="entry name" value="BROAD-SPECIFICITY PHOSPHATASE YOR283W-RELATED"/>
    <property type="match status" value="1"/>
</dbReference>
<reference evidence="1" key="1">
    <citation type="submission" date="2021-02" db="EMBL/GenBank/DDBJ databases">
        <authorList>
            <person name="Nieuwenhuis M."/>
            <person name="Van De Peppel L.J.J."/>
        </authorList>
    </citation>
    <scope>NUCLEOTIDE SEQUENCE</scope>
    <source>
        <strain evidence="1">D49</strain>
    </source>
</reference>
<gene>
    <name evidence="1" type="ORF">H0H81_001862</name>
</gene>
<protein>
    <recommendedName>
        <fullName evidence="3">Phosphoglycerate mutase</fullName>
    </recommendedName>
</protein>
<dbReference type="Proteomes" id="UP000717328">
    <property type="component" value="Unassembled WGS sequence"/>
</dbReference>
<dbReference type="SUPFAM" id="SSF53254">
    <property type="entry name" value="Phosphoglycerate mutase-like"/>
    <property type="match status" value="1"/>
</dbReference>
<dbReference type="InterPro" id="IPR050275">
    <property type="entry name" value="PGM_Phosphatase"/>
</dbReference>
<dbReference type="InterPro" id="IPR013078">
    <property type="entry name" value="His_Pase_superF_clade-1"/>
</dbReference>
<evidence type="ECO:0000313" key="1">
    <source>
        <dbReference type="EMBL" id="KAG5638095.1"/>
    </source>
</evidence>
<organism evidence="1 2">
    <name type="scientific">Sphagnurus paluster</name>
    <dbReference type="NCBI Taxonomy" id="117069"/>
    <lineage>
        <taxon>Eukaryota</taxon>
        <taxon>Fungi</taxon>
        <taxon>Dikarya</taxon>
        <taxon>Basidiomycota</taxon>
        <taxon>Agaricomycotina</taxon>
        <taxon>Agaricomycetes</taxon>
        <taxon>Agaricomycetidae</taxon>
        <taxon>Agaricales</taxon>
        <taxon>Tricholomatineae</taxon>
        <taxon>Lyophyllaceae</taxon>
        <taxon>Sphagnurus</taxon>
    </lineage>
</organism>
<dbReference type="AlphaFoldDB" id="A0A9P7FZI0"/>